<sequence length="507" mass="58737">MINYWWVSRPKRKLNSIPEVLAKFSEISINETWEGQRNTHLSLEDALEKAGLKREGDRRDQTGGGARTYKAWVASLGLIFTQESTNKIFLTLAGEAILNGDSPVEVLKNQILKYQFPSPFSLSRNVSVHDRFKIRPFRFLLRLLNDNRISFLSEKEIAEIIILQAENETDKCYECIVNKLLHYRSYENELMVSDFEANYGTTEKNLKDVANTIVNWLEYTQIVERGCGEIRIFEEKRKEVEKILSVVPPFIDRPYQQEYFQRKFGVDPRHKKDSRDLNKSITVTANMILESSIRKAFINIALARPITKINQDLINEIVESVGIQYSVVEDCLFKIYPHGAIRIFMNEYFEMAFKGRDEATAFEKATSEIFRNVFLFQSEHIGQKGLTPDVVVISDEFGFSGIIDNKAYSKYSINNDHKNRMIHNYIPKYKNFKKCDLAFFMYIAGGFSNSFEISIKNISRESKVNGSGISVVNLIKMIEKQIEKPYCHLSLRSIFSLNRLITPEDMM</sequence>
<evidence type="ECO:0000313" key="1">
    <source>
        <dbReference type="EMBL" id="SIR07410.1"/>
    </source>
</evidence>
<evidence type="ECO:0000313" key="2">
    <source>
        <dbReference type="Proteomes" id="UP000186400"/>
    </source>
</evidence>
<dbReference type="RefSeq" id="WP_076489970.1">
    <property type="nucleotide sequence ID" value="NZ_FTMS01000034.1"/>
</dbReference>
<proteinExistence type="predicted"/>
<dbReference type="Proteomes" id="UP000186400">
    <property type="component" value="Unassembled WGS sequence"/>
</dbReference>
<keyword evidence="1" id="KW-0540">Nuclease</keyword>
<accession>A0A1N6XYH3</accession>
<gene>
    <name evidence="1" type="ORF">SAMN05920897_1348</name>
</gene>
<dbReference type="STRING" id="159291.SAMN05920897_1348"/>
<name>A0A1N6XYH3_9SPIO</name>
<keyword evidence="1" id="KW-0255">Endonuclease</keyword>
<dbReference type="Gene3D" id="3.40.91.30">
    <property type="match status" value="1"/>
</dbReference>
<dbReference type="GO" id="GO:0009036">
    <property type="term" value="F:type II site-specific deoxyribonuclease activity"/>
    <property type="evidence" value="ECO:0007669"/>
    <property type="project" value="InterPro"/>
</dbReference>
<dbReference type="InterPro" id="IPR011335">
    <property type="entry name" value="Restrct_endonuc-II-like"/>
</dbReference>
<organism evidence="1 2">
    <name type="scientific">Alkalispirochaeta americana</name>
    <dbReference type="NCBI Taxonomy" id="159291"/>
    <lineage>
        <taxon>Bacteria</taxon>
        <taxon>Pseudomonadati</taxon>
        <taxon>Spirochaetota</taxon>
        <taxon>Spirochaetia</taxon>
        <taxon>Spirochaetales</taxon>
        <taxon>Spirochaetaceae</taxon>
        <taxon>Alkalispirochaeta</taxon>
    </lineage>
</organism>
<dbReference type="GO" id="GO:0009307">
    <property type="term" value="P:DNA restriction-modification system"/>
    <property type="evidence" value="ECO:0007669"/>
    <property type="project" value="InterPro"/>
</dbReference>
<dbReference type="AlphaFoldDB" id="A0A1N6XYH3"/>
<protein>
    <submittedName>
        <fullName evidence="1">Restriction endonuclease FokI, C terminal</fullName>
    </submittedName>
</protein>
<dbReference type="SUPFAM" id="SSF52980">
    <property type="entry name" value="Restriction endonuclease-like"/>
    <property type="match status" value="1"/>
</dbReference>
<keyword evidence="2" id="KW-1185">Reference proteome</keyword>
<dbReference type="EMBL" id="FTMS01000034">
    <property type="protein sequence ID" value="SIR07410.1"/>
    <property type="molecule type" value="Genomic_DNA"/>
</dbReference>
<dbReference type="OrthoDB" id="2019359at2"/>
<keyword evidence="1" id="KW-0378">Hydrolase</keyword>
<reference evidence="2" key="1">
    <citation type="submission" date="2017-01" db="EMBL/GenBank/DDBJ databases">
        <authorList>
            <person name="Varghese N."/>
            <person name="Submissions S."/>
        </authorList>
    </citation>
    <scope>NUCLEOTIDE SEQUENCE [LARGE SCALE GENOMIC DNA]</scope>
    <source>
        <strain evidence="2">ASpG1</strain>
    </source>
</reference>